<evidence type="ECO:0000313" key="3">
    <source>
        <dbReference type="Proteomes" id="UP000298173"/>
    </source>
</evidence>
<reference evidence="2 3" key="1">
    <citation type="submission" date="2019-03" db="EMBL/GenBank/DDBJ databases">
        <title>Genomics of glacier-inhabiting Cryobacterium strains.</title>
        <authorList>
            <person name="Liu Q."/>
            <person name="Xin Y.-H."/>
        </authorList>
    </citation>
    <scope>NUCLEOTIDE SEQUENCE [LARGE SCALE GENOMIC DNA]</scope>
    <source>
        <strain evidence="2 3">HLT2-23</strain>
    </source>
</reference>
<dbReference type="Proteomes" id="UP000298173">
    <property type="component" value="Unassembled WGS sequence"/>
</dbReference>
<sequence length="179" mass="19486">MADDDVPRETTEPHVSLESTTSEAANVYLRFKSIFGDPHARRSRGRKRITPVAGSSVPFGIGRDPHGLGDTINSLTMQLGWNSPLAQSELLASWAELAGEETANHSTPAGIDDGVLTVHCESTAWATQLRLMRNVIMEHIANRYPDAGIQSIRFQGPNAPSWKKGPRSIPGRGPRDTYG</sequence>
<name>A0A4R8V085_9MICO</name>
<dbReference type="Pfam" id="PF05258">
    <property type="entry name" value="DciA"/>
    <property type="match status" value="1"/>
</dbReference>
<comment type="caution">
    <text evidence="2">The sequence shown here is derived from an EMBL/GenBank/DDBJ whole genome shotgun (WGS) entry which is preliminary data.</text>
</comment>
<dbReference type="EMBL" id="SOEY01000008">
    <property type="protein sequence ID" value="TFB75248.1"/>
    <property type="molecule type" value="Genomic_DNA"/>
</dbReference>
<dbReference type="RefSeq" id="WP_134501946.1">
    <property type="nucleotide sequence ID" value="NZ_SOEY01000008.1"/>
</dbReference>
<accession>A0A4R8V085</accession>
<dbReference type="PANTHER" id="PTHR36456:SF1">
    <property type="entry name" value="UPF0232 PROTEIN SCO3875"/>
    <property type="match status" value="1"/>
</dbReference>
<evidence type="ECO:0000313" key="2">
    <source>
        <dbReference type="EMBL" id="TFB75248.1"/>
    </source>
</evidence>
<dbReference type="InterPro" id="IPR007922">
    <property type="entry name" value="DciA-like"/>
</dbReference>
<gene>
    <name evidence="2" type="ORF">E3O06_05310</name>
</gene>
<proteinExistence type="predicted"/>
<dbReference type="PANTHER" id="PTHR36456">
    <property type="entry name" value="UPF0232 PROTEIN SCO3875"/>
    <property type="match status" value="1"/>
</dbReference>
<keyword evidence="3" id="KW-1185">Reference proteome</keyword>
<dbReference type="AlphaFoldDB" id="A0A4R8V085"/>
<dbReference type="OrthoDB" id="5516926at2"/>
<evidence type="ECO:0000256" key="1">
    <source>
        <dbReference type="SAM" id="MobiDB-lite"/>
    </source>
</evidence>
<organism evidence="2 3">
    <name type="scientific">Cryobacterium glaciale</name>
    <dbReference type="NCBI Taxonomy" id="1259145"/>
    <lineage>
        <taxon>Bacteria</taxon>
        <taxon>Bacillati</taxon>
        <taxon>Actinomycetota</taxon>
        <taxon>Actinomycetes</taxon>
        <taxon>Micrococcales</taxon>
        <taxon>Microbacteriaceae</taxon>
        <taxon>Cryobacterium</taxon>
    </lineage>
</organism>
<protein>
    <submittedName>
        <fullName evidence="2">DUF721 domain-containing protein</fullName>
    </submittedName>
</protein>
<feature type="region of interest" description="Disordered" evidence="1">
    <location>
        <begin position="155"/>
        <end position="179"/>
    </location>
</feature>